<dbReference type="SUPFAM" id="SSF55729">
    <property type="entry name" value="Acyl-CoA N-acyltransferases (Nat)"/>
    <property type="match status" value="1"/>
</dbReference>
<dbReference type="PANTHER" id="PTHR43877:SF2">
    <property type="entry name" value="AMINOALKYLPHOSPHONATE N-ACETYLTRANSFERASE-RELATED"/>
    <property type="match status" value="1"/>
</dbReference>
<feature type="domain" description="N-acetyltransferase" evidence="3">
    <location>
        <begin position="212"/>
        <end position="364"/>
    </location>
</feature>
<dbReference type="GO" id="GO:0035447">
    <property type="term" value="F:mycothiol synthase activity"/>
    <property type="evidence" value="ECO:0007669"/>
    <property type="project" value="UniProtKB-EC"/>
</dbReference>
<dbReference type="Gene3D" id="3.40.630.30">
    <property type="match status" value="1"/>
</dbReference>
<evidence type="ECO:0000256" key="1">
    <source>
        <dbReference type="ARBA" id="ARBA00022679"/>
    </source>
</evidence>
<comment type="caution">
    <text evidence="4">The sequence shown here is derived from an EMBL/GenBank/DDBJ whole genome shotgun (WGS) entry which is preliminary data.</text>
</comment>
<proteinExistence type="predicted"/>
<protein>
    <submittedName>
        <fullName evidence="4">Mycothiol acetyltransferase</fullName>
        <ecNumber evidence="4">2.3.1.189</ecNumber>
    </submittedName>
</protein>
<dbReference type="AlphaFoldDB" id="A0A5C6AHF0"/>
<dbReference type="CDD" id="cd04301">
    <property type="entry name" value="NAT_SF"/>
    <property type="match status" value="1"/>
</dbReference>
<reference evidence="4 5" key="1">
    <citation type="submission" date="2019-02" db="EMBL/GenBank/DDBJ databases">
        <title>Deep-cultivation of Planctomycetes and their phenomic and genomic characterization uncovers novel biology.</title>
        <authorList>
            <person name="Wiegand S."/>
            <person name="Jogler M."/>
            <person name="Boedeker C."/>
            <person name="Pinto D."/>
            <person name="Vollmers J."/>
            <person name="Rivas-Marin E."/>
            <person name="Kohn T."/>
            <person name="Peeters S.H."/>
            <person name="Heuer A."/>
            <person name="Rast P."/>
            <person name="Oberbeckmann S."/>
            <person name="Bunk B."/>
            <person name="Jeske O."/>
            <person name="Meyerdierks A."/>
            <person name="Storesund J.E."/>
            <person name="Kallscheuer N."/>
            <person name="Luecker S."/>
            <person name="Lage O.M."/>
            <person name="Pohl T."/>
            <person name="Merkel B.J."/>
            <person name="Hornburger P."/>
            <person name="Mueller R.-W."/>
            <person name="Bruemmer F."/>
            <person name="Labrenz M."/>
            <person name="Spormann A.M."/>
            <person name="Op Den Camp H."/>
            <person name="Overmann J."/>
            <person name="Amann R."/>
            <person name="Jetten M.S.M."/>
            <person name="Mascher T."/>
            <person name="Medema M.H."/>
            <person name="Devos D.P."/>
            <person name="Kaster A.-K."/>
            <person name="Ovreas L."/>
            <person name="Rohde M."/>
            <person name="Galperin M.Y."/>
            <person name="Jogler C."/>
        </authorList>
    </citation>
    <scope>NUCLEOTIDE SEQUENCE [LARGE SCALE GENOMIC DNA]</scope>
    <source>
        <strain evidence="4 5">Pla100</strain>
    </source>
</reference>
<evidence type="ECO:0000259" key="3">
    <source>
        <dbReference type="PROSITE" id="PS51186"/>
    </source>
</evidence>
<dbReference type="Proteomes" id="UP000316213">
    <property type="component" value="Unassembled WGS sequence"/>
</dbReference>
<evidence type="ECO:0000256" key="2">
    <source>
        <dbReference type="ARBA" id="ARBA00023315"/>
    </source>
</evidence>
<dbReference type="Pfam" id="PF00583">
    <property type="entry name" value="Acetyltransf_1"/>
    <property type="match status" value="1"/>
</dbReference>
<sequence length="364" mass="40599">MLGFRHPAIHSIVTEVNTTDPFLSPEPLSICVRPLQIPELAAVLTETLARLSPARLSIVSDQLRAILNSDRPTDLIVRFAAQDDVSLDRGVVAIAALPEQGDTATILHVDWTKPSEWAASVRVNESLTIAERSADGLREKLLALFATHQIKFVQWATDPVSQAENMIDIPWWPRHMGFAQVGTLDYLAIDADESTGNFGGTVSEPVPPITLETVAQADAAQRERFERLVTETYRGSLDCPSLESYRTTDEIIQSYRCVSSYAPDLWFTVHVDDSEPVGCFMLARHRNSQNDELVLELVYMGVVPQHRGHGLGRRIMDQIARIGHDQNAVRLVLAVDRDNHPAQDAYRRFGMKPLFQETVWAASI</sequence>
<dbReference type="InterPro" id="IPR016181">
    <property type="entry name" value="Acyl_CoA_acyltransferase"/>
</dbReference>
<evidence type="ECO:0000313" key="5">
    <source>
        <dbReference type="Proteomes" id="UP000316213"/>
    </source>
</evidence>
<dbReference type="PANTHER" id="PTHR43877">
    <property type="entry name" value="AMINOALKYLPHOSPHONATE N-ACETYLTRANSFERASE-RELATED-RELATED"/>
    <property type="match status" value="1"/>
</dbReference>
<accession>A0A5C6AHF0</accession>
<keyword evidence="2 4" id="KW-0012">Acyltransferase</keyword>
<evidence type="ECO:0000313" key="4">
    <source>
        <dbReference type="EMBL" id="TWT99059.1"/>
    </source>
</evidence>
<dbReference type="InterPro" id="IPR050832">
    <property type="entry name" value="Bact_Acetyltransf"/>
</dbReference>
<dbReference type="EC" id="2.3.1.189" evidence="4"/>
<organism evidence="4 5">
    <name type="scientific">Neorhodopirellula pilleata</name>
    <dbReference type="NCBI Taxonomy" id="2714738"/>
    <lineage>
        <taxon>Bacteria</taxon>
        <taxon>Pseudomonadati</taxon>
        <taxon>Planctomycetota</taxon>
        <taxon>Planctomycetia</taxon>
        <taxon>Pirellulales</taxon>
        <taxon>Pirellulaceae</taxon>
        <taxon>Neorhodopirellula</taxon>
    </lineage>
</organism>
<dbReference type="EMBL" id="SJPM01000003">
    <property type="protein sequence ID" value="TWT99059.1"/>
    <property type="molecule type" value="Genomic_DNA"/>
</dbReference>
<dbReference type="PROSITE" id="PS51186">
    <property type="entry name" value="GNAT"/>
    <property type="match status" value="1"/>
</dbReference>
<keyword evidence="1 4" id="KW-0808">Transferase</keyword>
<dbReference type="InterPro" id="IPR000182">
    <property type="entry name" value="GNAT_dom"/>
</dbReference>
<keyword evidence="5" id="KW-1185">Reference proteome</keyword>
<name>A0A5C6AHF0_9BACT</name>
<gene>
    <name evidence="4" type="primary">mshD</name>
    <name evidence="4" type="ORF">Pla100_22350</name>
</gene>